<gene>
    <name evidence="1" type="ORF">VQ03_21765</name>
</gene>
<organism evidence="1 2">
    <name type="scientific">Methylobacterium tarhaniae</name>
    <dbReference type="NCBI Taxonomy" id="1187852"/>
    <lineage>
        <taxon>Bacteria</taxon>
        <taxon>Pseudomonadati</taxon>
        <taxon>Pseudomonadota</taxon>
        <taxon>Alphaproteobacteria</taxon>
        <taxon>Hyphomicrobiales</taxon>
        <taxon>Methylobacteriaceae</taxon>
        <taxon>Methylobacterium</taxon>
    </lineage>
</organism>
<proteinExistence type="predicted"/>
<comment type="caution">
    <text evidence="1">The sequence shown here is derived from an EMBL/GenBank/DDBJ whole genome shotgun (WGS) entry which is preliminary data.</text>
</comment>
<dbReference type="AlphaFoldDB" id="A0A0J6SNZ5"/>
<sequence>MIGSSDADCEFVHGSGNVDRDLKRPHPDLEQARALLAARIVRTLDAQGLTTRDAEAATGAGAT</sequence>
<dbReference type="Proteomes" id="UP000036449">
    <property type="component" value="Unassembled WGS sequence"/>
</dbReference>
<accession>A0A0J6SNZ5</accession>
<evidence type="ECO:0000313" key="2">
    <source>
        <dbReference type="Proteomes" id="UP000036449"/>
    </source>
</evidence>
<protein>
    <submittedName>
        <fullName evidence="1">Uncharacterized protein</fullName>
    </submittedName>
</protein>
<dbReference type="PATRIC" id="fig|1187852.3.peg.1859"/>
<evidence type="ECO:0000313" key="1">
    <source>
        <dbReference type="EMBL" id="KMO35394.1"/>
    </source>
</evidence>
<keyword evidence="2" id="KW-1185">Reference proteome</keyword>
<reference evidence="1 2" key="1">
    <citation type="submission" date="2015-03" db="EMBL/GenBank/DDBJ databases">
        <title>Genome sequencing of Methylobacterium tarhaniae DSM 25844.</title>
        <authorList>
            <person name="Chaudhry V."/>
            <person name="Patil P.B."/>
        </authorList>
    </citation>
    <scope>NUCLEOTIDE SEQUENCE [LARGE SCALE GENOMIC DNA]</scope>
    <source>
        <strain evidence="1 2">DSM 25844</strain>
    </source>
</reference>
<name>A0A0J6SNZ5_9HYPH</name>
<dbReference type="EMBL" id="LABZ01000165">
    <property type="protein sequence ID" value="KMO35394.1"/>
    <property type="molecule type" value="Genomic_DNA"/>
</dbReference>